<dbReference type="EMBL" id="JAXIVS010000002">
    <property type="protein sequence ID" value="MDY7226481.1"/>
    <property type="molecule type" value="Genomic_DNA"/>
</dbReference>
<evidence type="ECO:0000256" key="1">
    <source>
        <dbReference type="ARBA" id="ARBA00001933"/>
    </source>
</evidence>
<evidence type="ECO:0000259" key="9">
    <source>
        <dbReference type="Pfam" id="PF00266"/>
    </source>
</evidence>
<name>A0ABU5GZL2_9BACT</name>
<comment type="similarity">
    <text evidence="2">Belongs to the class-V pyridoxal-phosphate-dependent aminotransferase family. NifS/IscS subfamily.</text>
</comment>
<organism evidence="10 11">
    <name type="scientific">Hyalangium rubrum</name>
    <dbReference type="NCBI Taxonomy" id="3103134"/>
    <lineage>
        <taxon>Bacteria</taxon>
        <taxon>Pseudomonadati</taxon>
        <taxon>Myxococcota</taxon>
        <taxon>Myxococcia</taxon>
        <taxon>Myxococcales</taxon>
        <taxon>Cystobacterineae</taxon>
        <taxon>Archangiaceae</taxon>
        <taxon>Hyalangium</taxon>
    </lineage>
</organism>
<evidence type="ECO:0000256" key="3">
    <source>
        <dbReference type="ARBA" id="ARBA00022679"/>
    </source>
</evidence>
<dbReference type="PANTHER" id="PTHR11601:SF34">
    <property type="entry name" value="CYSTEINE DESULFURASE"/>
    <property type="match status" value="1"/>
</dbReference>
<dbReference type="Gene3D" id="3.40.640.10">
    <property type="entry name" value="Type I PLP-dependent aspartate aminotransferase-like (Major domain)"/>
    <property type="match status" value="1"/>
</dbReference>
<evidence type="ECO:0000313" key="10">
    <source>
        <dbReference type="EMBL" id="MDY7226481.1"/>
    </source>
</evidence>
<keyword evidence="11" id="KW-1185">Reference proteome</keyword>
<evidence type="ECO:0000256" key="2">
    <source>
        <dbReference type="ARBA" id="ARBA00006490"/>
    </source>
</evidence>
<evidence type="ECO:0000256" key="6">
    <source>
        <dbReference type="ARBA" id="ARBA00023004"/>
    </source>
</evidence>
<keyword evidence="7" id="KW-0411">Iron-sulfur</keyword>
<dbReference type="PIRSF" id="PIRSF005572">
    <property type="entry name" value="NifS"/>
    <property type="match status" value="1"/>
</dbReference>
<dbReference type="RefSeq" id="WP_321545200.1">
    <property type="nucleotide sequence ID" value="NZ_JAXIVS010000002.1"/>
</dbReference>
<feature type="domain" description="Aminotransferase class V" evidence="9">
    <location>
        <begin position="8"/>
        <end position="366"/>
    </location>
</feature>
<reference evidence="10 11" key="1">
    <citation type="submission" date="2023-12" db="EMBL/GenBank/DDBJ databases">
        <title>the genome sequence of Hyalangium sp. s54d21.</title>
        <authorList>
            <person name="Zhang X."/>
        </authorList>
    </citation>
    <scope>NUCLEOTIDE SEQUENCE [LARGE SCALE GENOMIC DNA]</scope>
    <source>
        <strain evidence="11">s54d21</strain>
    </source>
</reference>
<evidence type="ECO:0000313" key="11">
    <source>
        <dbReference type="Proteomes" id="UP001291309"/>
    </source>
</evidence>
<dbReference type="InterPro" id="IPR000192">
    <property type="entry name" value="Aminotrans_V_dom"/>
</dbReference>
<dbReference type="Gene3D" id="3.90.1150.10">
    <property type="entry name" value="Aspartate Aminotransferase, domain 1"/>
    <property type="match status" value="1"/>
</dbReference>
<keyword evidence="4" id="KW-0479">Metal-binding</keyword>
<comment type="cofactor">
    <cofactor evidence="1">
        <name>pyridoxal 5'-phosphate</name>
        <dbReference type="ChEBI" id="CHEBI:597326"/>
    </cofactor>
</comment>
<accession>A0ABU5GZL2</accession>
<dbReference type="InterPro" id="IPR015424">
    <property type="entry name" value="PyrdxlP-dep_Trfase"/>
</dbReference>
<dbReference type="InterPro" id="IPR015421">
    <property type="entry name" value="PyrdxlP-dep_Trfase_major"/>
</dbReference>
<proteinExistence type="inferred from homology"/>
<evidence type="ECO:0000256" key="4">
    <source>
        <dbReference type="ARBA" id="ARBA00022723"/>
    </source>
</evidence>
<dbReference type="InterPro" id="IPR016454">
    <property type="entry name" value="Cysteine_dSase"/>
</dbReference>
<gene>
    <name evidence="10" type="ORF">SYV04_08795</name>
</gene>
<protein>
    <submittedName>
        <fullName evidence="10">Cysteine desulfurase family protein</fullName>
    </submittedName>
</protein>
<evidence type="ECO:0000256" key="7">
    <source>
        <dbReference type="ARBA" id="ARBA00023014"/>
    </source>
</evidence>
<dbReference type="PANTHER" id="PTHR11601">
    <property type="entry name" value="CYSTEINE DESULFURYLASE FAMILY MEMBER"/>
    <property type="match status" value="1"/>
</dbReference>
<dbReference type="Pfam" id="PF00266">
    <property type="entry name" value="Aminotran_5"/>
    <property type="match status" value="1"/>
</dbReference>
<dbReference type="InterPro" id="IPR015422">
    <property type="entry name" value="PyrdxlP-dep_Trfase_small"/>
</dbReference>
<dbReference type="Gene3D" id="1.10.260.50">
    <property type="match status" value="1"/>
</dbReference>
<evidence type="ECO:0000256" key="8">
    <source>
        <dbReference type="ARBA" id="ARBA00050776"/>
    </source>
</evidence>
<comment type="catalytic activity">
    <reaction evidence="8">
        <text>(sulfur carrier)-H + L-cysteine = (sulfur carrier)-SH + L-alanine</text>
        <dbReference type="Rhea" id="RHEA:43892"/>
        <dbReference type="Rhea" id="RHEA-COMP:14737"/>
        <dbReference type="Rhea" id="RHEA-COMP:14739"/>
        <dbReference type="ChEBI" id="CHEBI:29917"/>
        <dbReference type="ChEBI" id="CHEBI:35235"/>
        <dbReference type="ChEBI" id="CHEBI:57972"/>
        <dbReference type="ChEBI" id="CHEBI:64428"/>
        <dbReference type="EC" id="2.8.1.7"/>
    </reaction>
</comment>
<keyword evidence="5" id="KW-0663">Pyridoxal phosphate</keyword>
<sequence>MPSPERPIYLDFNATTPVAAEVLEAMLPFLREEFGNPSSGHPYGRRAREAVERARAQVAALLGARAEEIFFTGSGTEANNLAIRGAAEARPERRHVLTSTVEHPATVQPCRYLERQGWAVSWTGVDSEGRVRVEEATAALREDTALVSLMHANNETGVLQPVAELAAQARRYGAWVHTDAAQSVGKVPVDVDRLGVDLLTVVGHKLYAPKGVGALYVRTGTPLRPFTLGGGQEHGLRPGTENVPYVVGLGAACELERGRLERESAALLELRERLWWRLQAEVPGMRLNGHLTERLPNTLNVRFPGARGSAVLAGAPEVAASTGSACHEGGESASAVLLAMGLPAEEALGAVRLTLGHGTTAEDVDAAATALAQAWRAVASPREP</sequence>
<keyword evidence="3" id="KW-0808">Transferase</keyword>
<keyword evidence="6" id="KW-0408">Iron</keyword>
<comment type="caution">
    <text evidence="10">The sequence shown here is derived from an EMBL/GenBank/DDBJ whole genome shotgun (WGS) entry which is preliminary data.</text>
</comment>
<dbReference type="Proteomes" id="UP001291309">
    <property type="component" value="Unassembled WGS sequence"/>
</dbReference>
<dbReference type="SUPFAM" id="SSF53383">
    <property type="entry name" value="PLP-dependent transferases"/>
    <property type="match status" value="1"/>
</dbReference>
<evidence type="ECO:0000256" key="5">
    <source>
        <dbReference type="ARBA" id="ARBA00022898"/>
    </source>
</evidence>